<keyword evidence="2" id="KW-0169">Cobalamin biosynthesis</keyword>
<protein>
    <submittedName>
        <fullName evidence="4">Precorrin-6A reductase</fullName>
        <ecNumber evidence="4">1.3.1.54</ecNumber>
    </submittedName>
</protein>
<dbReference type="AlphaFoldDB" id="A0A9D0Z5S0"/>
<sequence>MSILLFGGTAEGHSLARRLAQAGLAVTCSVATAYGEAVLEPTPGLTVHVGRMDADQMAAEMAKGYTCVVDATHPYADRVSENIRRAAETAGLPYYRLLRPREAAEGVLWADSPADAARMLADLPGNVLLTTGSKDLKTFTQVPDYRDRLYVRVLPSLESLSAALDLGYPAAHILCMQGPFPEKLNAALLEAVDAKILVTKDTGKAGGFPEKAAAARSAGAKLLVIRRPTQETGYTLDALYDFLTKGRERL</sequence>
<accession>A0A9D0Z5S0</accession>
<dbReference type="GO" id="GO:0009236">
    <property type="term" value="P:cobalamin biosynthetic process"/>
    <property type="evidence" value="ECO:0007669"/>
    <property type="project" value="UniProtKB-KW"/>
</dbReference>
<comment type="caution">
    <text evidence="4">The sequence shown here is derived from an EMBL/GenBank/DDBJ whole genome shotgun (WGS) entry which is preliminary data.</text>
</comment>
<organism evidence="4 5">
    <name type="scientific">Candidatus Avoscillospira stercorigallinarum</name>
    <dbReference type="NCBI Taxonomy" id="2840708"/>
    <lineage>
        <taxon>Bacteria</taxon>
        <taxon>Bacillati</taxon>
        <taxon>Bacillota</taxon>
        <taxon>Clostridia</taxon>
        <taxon>Eubacteriales</taxon>
        <taxon>Oscillospiraceae</taxon>
        <taxon>Oscillospiraceae incertae sedis</taxon>
        <taxon>Candidatus Avoscillospira</taxon>
    </lineage>
</organism>
<gene>
    <name evidence="4" type="primary">cobK</name>
    <name evidence="4" type="ORF">IAA67_03600</name>
</gene>
<evidence type="ECO:0000256" key="3">
    <source>
        <dbReference type="ARBA" id="ARBA00023002"/>
    </source>
</evidence>
<dbReference type="GO" id="GO:0016994">
    <property type="term" value="F:precorrin-6A reductase activity"/>
    <property type="evidence" value="ECO:0007669"/>
    <property type="project" value="UniProtKB-EC"/>
</dbReference>
<reference evidence="4" key="2">
    <citation type="journal article" date="2021" name="PeerJ">
        <title>Extensive microbial diversity within the chicken gut microbiome revealed by metagenomics and culture.</title>
        <authorList>
            <person name="Gilroy R."/>
            <person name="Ravi A."/>
            <person name="Getino M."/>
            <person name="Pursley I."/>
            <person name="Horton D.L."/>
            <person name="Alikhan N.F."/>
            <person name="Baker D."/>
            <person name="Gharbi K."/>
            <person name="Hall N."/>
            <person name="Watson M."/>
            <person name="Adriaenssens E.M."/>
            <person name="Foster-Nyarko E."/>
            <person name="Jarju S."/>
            <person name="Secka A."/>
            <person name="Antonio M."/>
            <person name="Oren A."/>
            <person name="Chaudhuri R.R."/>
            <person name="La Ragione R."/>
            <person name="Hildebrand F."/>
            <person name="Pallen M.J."/>
        </authorList>
    </citation>
    <scope>NUCLEOTIDE SEQUENCE</scope>
    <source>
        <strain evidence="4">ChiSjej2B20-13462</strain>
    </source>
</reference>
<keyword evidence="3 4" id="KW-0560">Oxidoreductase</keyword>
<comment type="pathway">
    <text evidence="1">Cofactor biosynthesis; adenosylcobalamin biosynthesis.</text>
</comment>
<dbReference type="InterPro" id="IPR003723">
    <property type="entry name" value="Precorrin-6x_reduct"/>
</dbReference>
<evidence type="ECO:0000256" key="2">
    <source>
        <dbReference type="ARBA" id="ARBA00022573"/>
    </source>
</evidence>
<dbReference type="Proteomes" id="UP000886874">
    <property type="component" value="Unassembled WGS sequence"/>
</dbReference>
<reference evidence="4" key="1">
    <citation type="submission" date="2020-10" db="EMBL/GenBank/DDBJ databases">
        <authorList>
            <person name="Gilroy R."/>
        </authorList>
    </citation>
    <scope>NUCLEOTIDE SEQUENCE</scope>
    <source>
        <strain evidence="4">ChiSjej2B20-13462</strain>
    </source>
</reference>
<dbReference type="EMBL" id="DVFN01000055">
    <property type="protein sequence ID" value="HIQ69400.1"/>
    <property type="molecule type" value="Genomic_DNA"/>
</dbReference>
<name>A0A9D0Z5S0_9FIRM</name>
<evidence type="ECO:0000256" key="1">
    <source>
        <dbReference type="ARBA" id="ARBA00004953"/>
    </source>
</evidence>
<evidence type="ECO:0000313" key="5">
    <source>
        <dbReference type="Proteomes" id="UP000886874"/>
    </source>
</evidence>
<evidence type="ECO:0000313" key="4">
    <source>
        <dbReference type="EMBL" id="HIQ69400.1"/>
    </source>
</evidence>
<dbReference type="PANTHER" id="PTHR36925:SF1">
    <property type="entry name" value="COBALT-PRECORRIN-6A REDUCTASE"/>
    <property type="match status" value="1"/>
</dbReference>
<dbReference type="PROSITE" id="PS51014">
    <property type="entry name" value="COBK_CBIJ"/>
    <property type="match status" value="1"/>
</dbReference>
<dbReference type="PANTHER" id="PTHR36925">
    <property type="entry name" value="COBALT-PRECORRIN-6A REDUCTASE"/>
    <property type="match status" value="1"/>
</dbReference>
<dbReference type="NCBIfam" id="TIGR00715">
    <property type="entry name" value="precor6x_red"/>
    <property type="match status" value="1"/>
</dbReference>
<dbReference type="Pfam" id="PF02571">
    <property type="entry name" value="CbiJ"/>
    <property type="match status" value="1"/>
</dbReference>
<proteinExistence type="predicted"/>
<dbReference type="EC" id="1.3.1.54" evidence="4"/>